<gene>
    <name evidence="3" type="ORF">TMS3_0113730</name>
</gene>
<proteinExistence type="predicted"/>
<feature type="domain" description="Acyl-CoA thioesterase-like C-terminal" evidence="2">
    <location>
        <begin position="124"/>
        <end position="262"/>
    </location>
</feature>
<dbReference type="InterPro" id="IPR049449">
    <property type="entry name" value="TesB_ACOT8-like_N"/>
</dbReference>
<evidence type="ECO:0000313" key="3">
    <source>
        <dbReference type="EMBL" id="KFX69475.1"/>
    </source>
</evidence>
<dbReference type="InterPro" id="IPR042171">
    <property type="entry name" value="Acyl-CoA_hotdog"/>
</dbReference>
<dbReference type="STRING" id="1395571.TMS3_0113730"/>
<dbReference type="Pfam" id="PF20789">
    <property type="entry name" value="4HBT_3C"/>
    <property type="match status" value="1"/>
</dbReference>
<comment type="caution">
    <text evidence="3">The sequence shown here is derived from an EMBL/GenBank/DDBJ whole genome shotgun (WGS) entry which is preliminary data.</text>
</comment>
<feature type="domain" description="Acyl-CoA thioesterase-like N-terminal HotDog" evidence="1">
    <location>
        <begin position="20"/>
        <end position="104"/>
    </location>
</feature>
<dbReference type="PANTHER" id="PTHR38110">
    <property type="entry name" value="CHROMOSOME 23, WHOLE GENOME SHOTGUN SEQUENCE"/>
    <property type="match status" value="1"/>
</dbReference>
<evidence type="ECO:0000259" key="1">
    <source>
        <dbReference type="Pfam" id="PF13622"/>
    </source>
</evidence>
<dbReference type="RefSeq" id="WP_025165782.1">
    <property type="nucleotide sequence ID" value="NZ_AWSQ01000003.1"/>
</dbReference>
<dbReference type="SUPFAM" id="SSF54637">
    <property type="entry name" value="Thioesterase/thiol ester dehydrase-isomerase"/>
    <property type="match status" value="2"/>
</dbReference>
<dbReference type="InterPro" id="IPR049450">
    <property type="entry name" value="ACOT8-like_C"/>
</dbReference>
<organism evidence="3 4">
    <name type="scientific">Pseudomonas taeanensis MS-3</name>
    <dbReference type="NCBI Taxonomy" id="1395571"/>
    <lineage>
        <taxon>Bacteria</taxon>
        <taxon>Pseudomonadati</taxon>
        <taxon>Pseudomonadota</taxon>
        <taxon>Gammaproteobacteria</taxon>
        <taxon>Pseudomonadales</taxon>
        <taxon>Pseudomonadaceae</taxon>
        <taxon>Pseudomonas</taxon>
    </lineage>
</organism>
<dbReference type="Proteomes" id="UP000030063">
    <property type="component" value="Unassembled WGS sequence"/>
</dbReference>
<dbReference type="EMBL" id="AWSQ01000003">
    <property type="protein sequence ID" value="KFX69475.1"/>
    <property type="molecule type" value="Genomic_DNA"/>
</dbReference>
<evidence type="ECO:0008006" key="5">
    <source>
        <dbReference type="Google" id="ProtNLM"/>
    </source>
</evidence>
<dbReference type="CDD" id="cd00556">
    <property type="entry name" value="Thioesterase_II"/>
    <property type="match status" value="1"/>
</dbReference>
<accession>A0A0A1YHX5</accession>
<dbReference type="InterPro" id="IPR029069">
    <property type="entry name" value="HotDog_dom_sf"/>
</dbReference>
<dbReference type="PANTHER" id="PTHR38110:SF1">
    <property type="entry name" value="THIOESTERASE DOMAIN-CONTAINING PROTEIN"/>
    <property type="match status" value="1"/>
</dbReference>
<dbReference type="Pfam" id="PF13622">
    <property type="entry name" value="4HBT_3"/>
    <property type="match status" value="1"/>
</dbReference>
<dbReference type="Gene3D" id="2.40.160.210">
    <property type="entry name" value="Acyl-CoA thioesterase, double hotdog domain"/>
    <property type="match status" value="1"/>
</dbReference>
<dbReference type="eggNOG" id="COG1946">
    <property type="taxonomic scope" value="Bacteria"/>
</dbReference>
<keyword evidence="4" id="KW-1185">Reference proteome</keyword>
<reference evidence="3 4" key="1">
    <citation type="journal article" date="2014" name="Genome Announc.">
        <title>Draft Genome Sequence of Petroleum Oil-Degrading Marine Bacterium Pseudomonas taeanensis Strain MS-3, Isolated from a Crude Oil-Contaminated Seashore.</title>
        <authorList>
            <person name="Lee S.Y."/>
            <person name="Kim S.H."/>
            <person name="Lee D.G."/>
            <person name="Shin S."/>
            <person name="Yun S.H."/>
            <person name="Choi C.W."/>
            <person name="Chung Y.H."/>
            <person name="Choi J.S."/>
            <person name="Kahng H.Y."/>
            <person name="Kim S.I."/>
        </authorList>
    </citation>
    <scope>NUCLEOTIDE SEQUENCE [LARGE SCALE GENOMIC DNA]</scope>
    <source>
        <strain evidence="3 4">MS-3</strain>
    </source>
</reference>
<evidence type="ECO:0000259" key="2">
    <source>
        <dbReference type="Pfam" id="PF20789"/>
    </source>
</evidence>
<dbReference type="AlphaFoldDB" id="A0A0A1YHX5"/>
<name>A0A0A1YHX5_9PSED</name>
<protein>
    <recommendedName>
        <fullName evidence="5">Acyl-CoA thioesterase</fullName>
    </recommendedName>
</protein>
<evidence type="ECO:0000313" key="4">
    <source>
        <dbReference type="Proteomes" id="UP000030063"/>
    </source>
</evidence>
<sequence length="264" mass="28469">MSFGDAMAAVRESASRTVTLPEKWGQGRATFGGMVAAAMYEKITPQVAQGRPVRSVMVSFVAPVAPGALDVIVKVLREGKAATQVQATAYQNDQVCAVVLASFGGGRESMVRVEPGSAPVFYAPDDVQAFPFISGLTPDFTRYFDYRYTLGKMPFMGSEQTAMGGWIKLREDSEGAISVAELLALLDAWPPAVFSMLKKPASGSSLTWTISFVDVPADCSANDWWQYQADIQSSANGYSHIDSTLWDKHGKVVVVSRQTVSVFG</sequence>
<dbReference type="InterPro" id="IPR052389">
    <property type="entry name" value="Sec_Metab_Biosynth-Assoc"/>
</dbReference>